<protein>
    <submittedName>
        <fullName evidence="2">Uncharacterized protein</fullName>
    </submittedName>
</protein>
<evidence type="ECO:0000256" key="1">
    <source>
        <dbReference type="SAM" id="Phobius"/>
    </source>
</evidence>
<keyword evidence="1" id="KW-0812">Transmembrane</keyword>
<name>A0A564Z750_HYMDI</name>
<proteinExistence type="predicted"/>
<feature type="transmembrane region" description="Helical" evidence="1">
    <location>
        <begin position="15"/>
        <end position="39"/>
    </location>
</feature>
<accession>A0A564Z750</accession>
<reference evidence="2 3" key="1">
    <citation type="submission" date="2019-07" db="EMBL/GenBank/DDBJ databases">
        <authorList>
            <person name="Jastrzebski P J."/>
            <person name="Paukszto L."/>
            <person name="Jastrzebski P J."/>
        </authorList>
    </citation>
    <scope>NUCLEOTIDE SEQUENCE [LARGE SCALE GENOMIC DNA]</scope>
    <source>
        <strain evidence="2 3">WMS-il1</strain>
    </source>
</reference>
<organism evidence="2 3">
    <name type="scientific">Hymenolepis diminuta</name>
    <name type="common">Rat tapeworm</name>
    <dbReference type="NCBI Taxonomy" id="6216"/>
    <lineage>
        <taxon>Eukaryota</taxon>
        <taxon>Metazoa</taxon>
        <taxon>Spiralia</taxon>
        <taxon>Lophotrochozoa</taxon>
        <taxon>Platyhelminthes</taxon>
        <taxon>Cestoda</taxon>
        <taxon>Eucestoda</taxon>
        <taxon>Cyclophyllidea</taxon>
        <taxon>Hymenolepididae</taxon>
        <taxon>Hymenolepis</taxon>
    </lineage>
</organism>
<evidence type="ECO:0000313" key="2">
    <source>
        <dbReference type="EMBL" id="VUZ55149.1"/>
    </source>
</evidence>
<gene>
    <name evidence="2" type="ORF">WMSIL1_LOCUS13077</name>
</gene>
<dbReference type="AlphaFoldDB" id="A0A564Z750"/>
<dbReference type="EMBL" id="CABIJS010000688">
    <property type="protein sequence ID" value="VUZ55149.1"/>
    <property type="molecule type" value="Genomic_DNA"/>
</dbReference>
<feature type="transmembrane region" description="Helical" evidence="1">
    <location>
        <begin position="45"/>
        <end position="67"/>
    </location>
</feature>
<evidence type="ECO:0000313" key="3">
    <source>
        <dbReference type="Proteomes" id="UP000321570"/>
    </source>
</evidence>
<keyword evidence="3" id="KW-1185">Reference proteome</keyword>
<sequence length="110" mass="12767">MLIDVFKSCKQDRSLPFLCLAVVLLVVFAILLTLSLVTPSRGYDIAMWIVLAISLFIFIGIFAKTFYKVLKSQNQSNEQIKDFDPFWEYDINYDTSPSHKHLYARRNALK</sequence>
<dbReference type="Proteomes" id="UP000321570">
    <property type="component" value="Unassembled WGS sequence"/>
</dbReference>
<keyword evidence="1" id="KW-1133">Transmembrane helix</keyword>
<keyword evidence="1" id="KW-0472">Membrane</keyword>